<feature type="transmembrane region" description="Helical" evidence="7">
    <location>
        <begin position="148"/>
        <end position="174"/>
    </location>
</feature>
<dbReference type="Pfam" id="PF20216">
    <property type="entry name" value="DUF6576"/>
    <property type="match status" value="1"/>
</dbReference>
<reference evidence="10 11" key="1">
    <citation type="submission" date="2018-05" db="EMBL/GenBank/DDBJ databases">
        <title>Animal gut microbial communities from fecal samples from Wisconsin, USA.</title>
        <authorList>
            <person name="Neumann A."/>
        </authorList>
    </citation>
    <scope>NUCLEOTIDE SEQUENCE [LARGE SCALE GENOMIC DNA]</scope>
    <source>
        <strain evidence="10 11">UWS4</strain>
    </source>
</reference>
<dbReference type="InterPro" id="IPR022764">
    <property type="entry name" value="Peptidase_S54_rhomboid_dom"/>
</dbReference>
<keyword evidence="10" id="KW-0645">Protease</keyword>
<feature type="transmembrane region" description="Helical" evidence="7">
    <location>
        <begin position="121"/>
        <end position="141"/>
    </location>
</feature>
<evidence type="ECO:0000256" key="3">
    <source>
        <dbReference type="ARBA" id="ARBA00022692"/>
    </source>
</evidence>
<comment type="subcellular location">
    <subcellularLocation>
        <location evidence="1">Membrane</location>
        <topology evidence="1">Multi-pass membrane protein</topology>
    </subcellularLocation>
</comment>
<comment type="similarity">
    <text evidence="2">Belongs to the peptidase S54 family.</text>
</comment>
<keyword evidence="3 7" id="KW-0812">Transmembrane</keyword>
<dbReference type="GO" id="GO:0006508">
    <property type="term" value="P:proteolysis"/>
    <property type="evidence" value="ECO:0007669"/>
    <property type="project" value="UniProtKB-KW"/>
</dbReference>
<evidence type="ECO:0000256" key="2">
    <source>
        <dbReference type="ARBA" id="ARBA00009045"/>
    </source>
</evidence>
<dbReference type="Proteomes" id="UP000245523">
    <property type="component" value="Unassembled WGS sequence"/>
</dbReference>
<feature type="transmembrane region" description="Helical" evidence="7">
    <location>
        <begin position="60"/>
        <end position="84"/>
    </location>
</feature>
<dbReference type="SUPFAM" id="SSF144091">
    <property type="entry name" value="Rhomboid-like"/>
    <property type="match status" value="1"/>
</dbReference>
<dbReference type="PANTHER" id="PTHR43731:SF14">
    <property type="entry name" value="PRESENILIN-ASSOCIATED RHOMBOID-LIKE PROTEIN, MITOCHONDRIAL"/>
    <property type="match status" value="1"/>
</dbReference>
<dbReference type="PANTHER" id="PTHR43731">
    <property type="entry name" value="RHOMBOID PROTEASE"/>
    <property type="match status" value="1"/>
</dbReference>
<evidence type="ECO:0000256" key="4">
    <source>
        <dbReference type="ARBA" id="ARBA00022801"/>
    </source>
</evidence>
<dbReference type="GO" id="GO:0008233">
    <property type="term" value="F:peptidase activity"/>
    <property type="evidence" value="ECO:0007669"/>
    <property type="project" value="UniProtKB-KW"/>
</dbReference>
<dbReference type="Pfam" id="PF01694">
    <property type="entry name" value="Rhomboid"/>
    <property type="match status" value="1"/>
</dbReference>
<dbReference type="SMART" id="SM01160">
    <property type="entry name" value="DUF1751"/>
    <property type="match status" value="1"/>
</dbReference>
<dbReference type="InterPro" id="IPR035952">
    <property type="entry name" value="Rhomboid-like_sf"/>
</dbReference>
<name>A0ABX5LQL8_9BACT</name>
<evidence type="ECO:0000256" key="5">
    <source>
        <dbReference type="ARBA" id="ARBA00022989"/>
    </source>
</evidence>
<evidence type="ECO:0000256" key="1">
    <source>
        <dbReference type="ARBA" id="ARBA00004141"/>
    </source>
</evidence>
<feature type="transmembrane region" description="Helical" evidence="7">
    <location>
        <begin position="96"/>
        <end position="115"/>
    </location>
</feature>
<feature type="domain" description="DUF6576" evidence="9">
    <location>
        <begin position="236"/>
        <end position="268"/>
    </location>
</feature>
<evidence type="ECO:0000259" key="8">
    <source>
        <dbReference type="Pfam" id="PF01694"/>
    </source>
</evidence>
<evidence type="ECO:0000256" key="7">
    <source>
        <dbReference type="SAM" id="Phobius"/>
    </source>
</evidence>
<dbReference type="EMBL" id="QGHD01000001">
    <property type="protein sequence ID" value="PWL04214.1"/>
    <property type="molecule type" value="Genomic_DNA"/>
</dbReference>
<evidence type="ECO:0000313" key="11">
    <source>
        <dbReference type="Proteomes" id="UP000245523"/>
    </source>
</evidence>
<feature type="transmembrane region" description="Helical" evidence="7">
    <location>
        <begin position="180"/>
        <end position="199"/>
    </location>
</feature>
<gene>
    <name evidence="10" type="ORF">B0H50_101228</name>
</gene>
<dbReference type="InterPro" id="IPR050925">
    <property type="entry name" value="Rhomboid_protease_S54"/>
</dbReference>
<accession>A0ABX5LQL8</accession>
<organism evidence="10 11">
    <name type="scientific">Hallerella porci</name>
    <dbReference type="NCBI Taxonomy" id="1945871"/>
    <lineage>
        <taxon>Bacteria</taxon>
        <taxon>Pseudomonadati</taxon>
        <taxon>Fibrobacterota</taxon>
        <taxon>Fibrobacteria</taxon>
        <taxon>Fibrobacterales</taxon>
        <taxon>Fibrobacteraceae</taxon>
        <taxon>Hallerella</taxon>
    </lineage>
</organism>
<feature type="transmembrane region" description="Helical" evidence="7">
    <location>
        <begin position="16"/>
        <end position="34"/>
    </location>
</feature>
<protein>
    <submittedName>
        <fullName evidence="10">Membrane associated rhomboid family serine protease</fullName>
    </submittedName>
</protein>
<feature type="domain" description="Peptidase S54 rhomboid" evidence="8">
    <location>
        <begin position="55"/>
        <end position="198"/>
    </location>
</feature>
<evidence type="ECO:0000256" key="6">
    <source>
        <dbReference type="ARBA" id="ARBA00023136"/>
    </source>
</evidence>
<evidence type="ECO:0000313" key="10">
    <source>
        <dbReference type="EMBL" id="PWL04214.1"/>
    </source>
</evidence>
<evidence type="ECO:0000259" key="9">
    <source>
        <dbReference type="Pfam" id="PF20216"/>
    </source>
</evidence>
<comment type="caution">
    <text evidence="10">The sequence shown here is derived from an EMBL/GenBank/DDBJ whole genome shotgun (WGS) entry which is preliminary data.</text>
</comment>
<dbReference type="InterPro" id="IPR046483">
    <property type="entry name" value="DUF6576"/>
</dbReference>
<sequence length="279" mass="31901">MFGLKPFRYLAKPIRILLISNAFVFGLCFLMQFFKLNELYFQVLSYGALIPVAYEQVWRYLTYAFIHVSPWHFAFNMFALWMFGDDVALAIGYKKFWILYLVCAVFAGVFSIPFYLFGAMSPMACIIGASGALMGIFVAYAKLFPERMILIFFIFPMRIKHAIWIFIALDILMAGSGDTIAHFTHLGGVISGFLCMYFFDNSIWEKLRGEFQEKRKHKPTGSPDDPLEGEVSFLDSQKQLDAILKKVSATGVNSLTESEKSFLIRESKRRGGRFGGFRN</sequence>
<proteinExistence type="inferred from homology"/>
<keyword evidence="6 7" id="KW-0472">Membrane</keyword>
<dbReference type="Gene3D" id="1.20.1540.10">
    <property type="entry name" value="Rhomboid-like"/>
    <property type="match status" value="1"/>
</dbReference>
<keyword evidence="11" id="KW-1185">Reference proteome</keyword>
<keyword evidence="5 7" id="KW-1133">Transmembrane helix</keyword>
<keyword evidence="4" id="KW-0378">Hydrolase</keyword>